<dbReference type="GO" id="GO:0005840">
    <property type="term" value="C:ribosome"/>
    <property type="evidence" value="ECO:0007669"/>
    <property type="project" value="UniProtKB-KW"/>
</dbReference>
<dbReference type="InterPro" id="IPR018259">
    <property type="entry name" value="Ribosomal_eL21_CS"/>
</dbReference>
<dbReference type="Gene3D" id="2.30.30.70">
    <property type="entry name" value="Ribosomal protein L21"/>
    <property type="match status" value="1"/>
</dbReference>
<dbReference type="InterPro" id="IPR022856">
    <property type="entry name" value="Ribosomal_eL21_arc"/>
</dbReference>
<gene>
    <name evidence="5" type="primary">rpl21e</name>
    <name evidence="7" type="ORF">BKD89_07445</name>
</gene>
<dbReference type="PANTHER" id="PTHR20981">
    <property type="entry name" value="60S RIBOSOMAL PROTEIN L21"/>
    <property type="match status" value="1"/>
</dbReference>
<dbReference type="PROSITE" id="PS01171">
    <property type="entry name" value="RIBOSOMAL_L21E"/>
    <property type="match status" value="1"/>
</dbReference>
<accession>A0A3G3IJ91</accession>
<dbReference type="OMA" id="KGMPHRR"/>
<dbReference type="AlphaFoldDB" id="A0A3G3IJ91"/>
<dbReference type="Proteomes" id="UP000273278">
    <property type="component" value="Chromosome"/>
</dbReference>
<evidence type="ECO:0000256" key="1">
    <source>
        <dbReference type="ARBA" id="ARBA00008427"/>
    </source>
</evidence>
<dbReference type="GO" id="GO:0006412">
    <property type="term" value="P:translation"/>
    <property type="evidence" value="ECO:0007669"/>
    <property type="project" value="UniProtKB-UniRule"/>
</dbReference>
<keyword evidence="2 5" id="KW-0689">Ribosomal protein</keyword>
<evidence type="ECO:0000256" key="6">
    <source>
        <dbReference type="SAM" id="MobiDB-lite"/>
    </source>
</evidence>
<dbReference type="SUPFAM" id="SSF50104">
    <property type="entry name" value="Translation proteins SH3-like domain"/>
    <property type="match status" value="1"/>
</dbReference>
<evidence type="ECO:0000256" key="3">
    <source>
        <dbReference type="ARBA" id="ARBA00023274"/>
    </source>
</evidence>
<protein>
    <recommendedName>
        <fullName evidence="4 5">Large ribosomal subunit protein eL21</fullName>
    </recommendedName>
</protein>
<evidence type="ECO:0000256" key="2">
    <source>
        <dbReference type="ARBA" id="ARBA00022980"/>
    </source>
</evidence>
<dbReference type="RefSeq" id="WP_015505405.1">
    <property type="nucleotide sequence ID" value="NZ_CAYARL010000009.1"/>
</dbReference>
<evidence type="ECO:0000256" key="5">
    <source>
        <dbReference type="HAMAP-Rule" id="MF_00369"/>
    </source>
</evidence>
<dbReference type="GO" id="GO:0003735">
    <property type="term" value="F:structural constituent of ribosome"/>
    <property type="evidence" value="ECO:0007669"/>
    <property type="project" value="InterPro"/>
</dbReference>
<dbReference type="EMBL" id="CP017686">
    <property type="protein sequence ID" value="AYQ55624.1"/>
    <property type="molecule type" value="Genomic_DNA"/>
</dbReference>
<reference evidence="7 8" key="1">
    <citation type="submission" date="2016-10" db="EMBL/GenBank/DDBJ databases">
        <title>Complete genome of the TMA-utilizing, human hosted archaeon Methanomethylophilus alvus Gen. nov, sp. nov., strain Mx-05, derived from a pure culture.</title>
        <authorList>
            <person name="Brugere J.-F."/>
            <person name="Ben Hania W."/>
            <person name="Chaudhary P.P."/>
            <person name="Gaci N."/>
            <person name="Borrel G."/>
            <person name="Cao Van Tuat L."/>
            <person name="Fardeau M.-L."/>
            <person name="Harris H.M.B."/>
            <person name="O'Toole P.W."/>
            <person name="Ollivier B."/>
        </authorList>
    </citation>
    <scope>NUCLEOTIDE SEQUENCE [LARGE SCALE GENOMIC DNA]</scope>
    <source>
        <strain evidence="7 8">Mx-05</strain>
    </source>
</reference>
<dbReference type="InterPro" id="IPR036948">
    <property type="entry name" value="Ribosomal_eL21_sf"/>
</dbReference>
<organism evidence="7 8">
    <name type="scientific">Methanomethylophilus alvi</name>
    <dbReference type="NCBI Taxonomy" id="1291540"/>
    <lineage>
        <taxon>Archaea</taxon>
        <taxon>Methanobacteriati</taxon>
        <taxon>Thermoplasmatota</taxon>
        <taxon>Thermoplasmata</taxon>
        <taxon>Methanomassiliicoccales</taxon>
        <taxon>Methanomethylophilaceae</taxon>
        <taxon>Methanomethylophilus</taxon>
    </lineage>
</organism>
<feature type="compositionally biased region" description="Basic residues" evidence="6">
    <location>
        <begin position="1"/>
        <end position="21"/>
    </location>
</feature>
<name>A0A3G3IJ91_9ARCH</name>
<feature type="region of interest" description="Disordered" evidence="6">
    <location>
        <begin position="1"/>
        <end position="22"/>
    </location>
</feature>
<evidence type="ECO:0000256" key="4">
    <source>
        <dbReference type="ARBA" id="ARBA00035219"/>
    </source>
</evidence>
<dbReference type="InterPro" id="IPR008991">
    <property type="entry name" value="Translation_prot_SH3-like_sf"/>
</dbReference>
<keyword evidence="3 5" id="KW-0687">Ribonucleoprotein</keyword>
<dbReference type="HAMAP" id="MF_00369">
    <property type="entry name" value="Ribosomal_eL21"/>
    <property type="match status" value="1"/>
</dbReference>
<dbReference type="NCBIfam" id="NF003303">
    <property type="entry name" value="PRK04306.1"/>
    <property type="match status" value="1"/>
</dbReference>
<dbReference type="Pfam" id="PF01157">
    <property type="entry name" value="Ribosomal_L21e"/>
    <property type="match status" value="1"/>
</dbReference>
<dbReference type="GeneID" id="41322288"/>
<proteinExistence type="inferred from homology"/>
<dbReference type="GO" id="GO:1990904">
    <property type="term" value="C:ribonucleoprotein complex"/>
    <property type="evidence" value="ECO:0007669"/>
    <property type="project" value="UniProtKB-KW"/>
</dbReference>
<dbReference type="FunFam" id="2.30.30.70:FF:000001">
    <property type="entry name" value="60S ribosomal protein L21"/>
    <property type="match status" value="1"/>
</dbReference>
<comment type="similarity">
    <text evidence="1 5">Belongs to the eukaryotic ribosomal protein eL21 family.</text>
</comment>
<sequence length="97" mass="10777">MQRSRGFRSKTRQLLKKKPRARGLSPITRGFQTFEEGEKVNIVIDPSIHKGMPHSRFHGLTGVVTGIRGTAYEVSVNVGGKTKIVVSRPEHLVKAVQ</sequence>
<evidence type="ECO:0000313" key="7">
    <source>
        <dbReference type="EMBL" id="AYQ55624.1"/>
    </source>
</evidence>
<evidence type="ECO:0000313" key="8">
    <source>
        <dbReference type="Proteomes" id="UP000273278"/>
    </source>
</evidence>
<dbReference type="InterPro" id="IPR001147">
    <property type="entry name" value="Ribosomal_eL21"/>
</dbReference>